<proteinExistence type="predicted"/>
<name>Q6BS38_DEBHA</name>
<dbReference type="PANTHER" id="PTHR23159:SF60">
    <property type="entry name" value="SPINDLE ASSEMBLY ABNORMAL PROTEIN 4"/>
    <property type="match status" value="1"/>
</dbReference>
<evidence type="ECO:0000313" key="4">
    <source>
        <dbReference type="Proteomes" id="UP000000599"/>
    </source>
</evidence>
<reference evidence="3 4" key="1">
    <citation type="journal article" date="2004" name="Nature">
        <title>Genome evolution in yeasts.</title>
        <authorList>
            <consortium name="Genolevures"/>
            <person name="Dujon B."/>
            <person name="Sherman D."/>
            <person name="Fischer G."/>
            <person name="Durrens P."/>
            <person name="Casaregola S."/>
            <person name="Lafontaine I."/>
            <person name="de Montigny J."/>
            <person name="Marck C."/>
            <person name="Neuveglise C."/>
            <person name="Talla E."/>
            <person name="Goffard N."/>
            <person name="Frangeul L."/>
            <person name="Aigle M."/>
            <person name="Anthouard V."/>
            <person name="Babour A."/>
            <person name="Barbe V."/>
            <person name="Barnay S."/>
            <person name="Blanchin S."/>
            <person name="Beckerich J.M."/>
            <person name="Beyne E."/>
            <person name="Bleykasten C."/>
            <person name="Boisrame A."/>
            <person name="Boyer J."/>
            <person name="Cattolico L."/>
            <person name="Confanioleri F."/>
            <person name="de Daruvar A."/>
            <person name="Despons L."/>
            <person name="Fabre E."/>
            <person name="Fairhead C."/>
            <person name="Ferry-Dumazet H."/>
            <person name="Groppi A."/>
            <person name="Hantraye F."/>
            <person name="Hennequin C."/>
            <person name="Jauniaux N."/>
            <person name="Joyet P."/>
            <person name="Kachouri R."/>
            <person name="Kerrest A."/>
            <person name="Koszul R."/>
            <person name="Lemaire M."/>
            <person name="Lesur I."/>
            <person name="Ma L."/>
            <person name="Muller H."/>
            <person name="Nicaud J.M."/>
            <person name="Nikolski M."/>
            <person name="Oztas S."/>
            <person name="Ozier-Kalogeropoulos O."/>
            <person name="Pellenz S."/>
            <person name="Potier S."/>
            <person name="Richard G.F."/>
            <person name="Straub M.L."/>
            <person name="Suleau A."/>
            <person name="Swennene D."/>
            <person name="Tekaia F."/>
            <person name="Wesolowski-Louvel M."/>
            <person name="Westhof E."/>
            <person name="Wirth B."/>
            <person name="Zeniou-Meyer M."/>
            <person name="Zivanovic I."/>
            <person name="Bolotin-Fukuhara M."/>
            <person name="Thierry A."/>
            <person name="Bouchier C."/>
            <person name="Caudron B."/>
            <person name="Scarpelli C."/>
            <person name="Gaillardin C."/>
            <person name="Weissenbach J."/>
            <person name="Wincker P."/>
            <person name="Souciet J.L."/>
        </authorList>
    </citation>
    <scope>NUCLEOTIDE SEQUENCE [LARGE SCALE GENOMIC DNA]</scope>
    <source>
        <strain evidence="4">ATCC 36239 / CBS 767 / BCRC 21394 / JCM 1990 / NBRC 0083 / IGC 2968</strain>
    </source>
</reference>
<dbReference type="InParanoid" id="Q6BS38"/>
<dbReference type="VEuPathDB" id="FungiDB:DEHA2D11814g"/>
<evidence type="ECO:0000256" key="2">
    <source>
        <dbReference type="SAM" id="MobiDB-lite"/>
    </source>
</evidence>
<dbReference type="HOGENOM" id="CLU_349170_0_0_1"/>
<feature type="coiled-coil region" evidence="1">
    <location>
        <begin position="74"/>
        <end position="316"/>
    </location>
</feature>
<organism evidence="3 4">
    <name type="scientific">Debaryomyces hansenii (strain ATCC 36239 / CBS 767 / BCRC 21394 / JCM 1990 / NBRC 0083 / IGC 2968)</name>
    <name type="common">Yeast</name>
    <name type="synonym">Torulaspora hansenii</name>
    <dbReference type="NCBI Taxonomy" id="284592"/>
    <lineage>
        <taxon>Eukaryota</taxon>
        <taxon>Fungi</taxon>
        <taxon>Dikarya</taxon>
        <taxon>Ascomycota</taxon>
        <taxon>Saccharomycotina</taxon>
        <taxon>Pichiomycetes</taxon>
        <taxon>Debaryomycetaceae</taxon>
        <taxon>Debaryomyces</taxon>
    </lineage>
</organism>
<evidence type="ECO:0000256" key="1">
    <source>
        <dbReference type="SAM" id="Coils"/>
    </source>
</evidence>
<keyword evidence="1" id="KW-0175">Coiled coil</keyword>
<dbReference type="OMA" id="CVADERQ"/>
<protein>
    <submittedName>
        <fullName evidence="3">DEHA2D11814p</fullName>
    </submittedName>
</protein>
<feature type="compositionally biased region" description="Low complexity" evidence="2">
    <location>
        <begin position="796"/>
        <end position="807"/>
    </location>
</feature>
<dbReference type="OrthoDB" id="4091010at2759"/>
<sequence length="807" mass="92160">MGWSDYLAAAGCLGTAVTYELYRSKVTEYENILIELYVKIEDLELQLEQECLQANSTFNIEQKDTRIDYSTGALSSEASDSDELKRRLAKFEEANQVLRGKVSLVRREKVELEERLKQFQGKIEDLESSLKKSSSEKISLKESYQFKLNNEIERLITSRDLEIANLHDTVKRLNKEMEQVGEINSTLSDAKKKYVFEIDQNAKEISLLKKQKAGDEQNLESLNKKLGELESLNEQNKIDLNTKGKELDKNGVEILELTQELKNNKEELSKLLSEIEDSEKNITGKEELLSIGNQEIEELKREIEHQTKLLESKSESLNKTLEAQDEFMTKYKEFGCEIAKLFEEVTEIEKYSSGTSGNSDEDSKSEEFEFVKYNDSKRSSEDFEEVDIADANKTSSESSDKEHEQDKEYSSIQKEKEKSESSDGLQDRFDEPKGAEPSSYESFGINLRKIQRVREYIKNSRSTINDQLYLRQDKRRLIEKLNAILGDYKAKLASSPEETKKLEDETKFVEPSDCLNDQVAERQLENNLKSIVHQASERESQIKTLESKLADFSDNLKDIDHLKQMNERLEQVHNDYKKTLNAKESEIDRLSKEIAKLPTATREISNLNAELSAKDKQILTLESDIQRLSHDNEQSGKSKVQMPATHDETSASRSQSSISDDDTRSSTVEFQTSPDLTKQPHLPDEQKGHVHKSLHAEPKSPPDSAPNEPSGLPETEIDISTLSSHAAKRIANESEVTTNKELVHSKNPVPVSEENDAYQHKIDQLTRQLQQANQKIDKQHKVISKNLELLKESRTRSSSPMSSPTKN</sequence>
<feature type="coiled-coil region" evidence="1">
    <location>
        <begin position="535"/>
        <end position="624"/>
    </location>
</feature>
<dbReference type="STRING" id="284592.Q6BS38"/>
<feature type="region of interest" description="Disordered" evidence="2">
    <location>
        <begin position="732"/>
        <end position="754"/>
    </location>
</feature>
<gene>
    <name evidence="3" type="ordered locus">DEHA2D11814g</name>
</gene>
<feature type="compositionally biased region" description="Basic and acidic residues" evidence="2">
    <location>
        <begin position="681"/>
        <end position="700"/>
    </location>
</feature>
<dbReference type="GeneID" id="2900877"/>
<feature type="compositionally biased region" description="Basic and acidic residues" evidence="2">
    <location>
        <begin position="398"/>
        <end position="434"/>
    </location>
</feature>
<feature type="compositionally biased region" description="Basic and acidic residues" evidence="2">
    <location>
        <begin position="361"/>
        <end position="381"/>
    </location>
</feature>
<accession>Q6BS38</accession>
<dbReference type="Proteomes" id="UP000000599">
    <property type="component" value="Chromosome D"/>
</dbReference>
<dbReference type="KEGG" id="dha:DEHA2D11814g"/>
<dbReference type="RefSeq" id="XP_458982.2">
    <property type="nucleotide sequence ID" value="XM_458982.1"/>
</dbReference>
<feature type="region of interest" description="Disordered" evidence="2">
    <location>
        <begin position="629"/>
        <end position="715"/>
    </location>
</feature>
<dbReference type="PANTHER" id="PTHR23159">
    <property type="entry name" value="CENTROSOMAL PROTEIN 2"/>
    <property type="match status" value="1"/>
</dbReference>
<keyword evidence="4" id="KW-1185">Reference proteome</keyword>
<dbReference type="AlphaFoldDB" id="Q6BS38"/>
<feature type="region of interest" description="Disordered" evidence="2">
    <location>
        <begin position="787"/>
        <end position="807"/>
    </location>
</feature>
<dbReference type="EMBL" id="CR382136">
    <property type="protein sequence ID" value="CAG87148.2"/>
    <property type="molecule type" value="Genomic_DNA"/>
</dbReference>
<feature type="region of interest" description="Disordered" evidence="2">
    <location>
        <begin position="349"/>
        <end position="442"/>
    </location>
</feature>
<evidence type="ECO:0000313" key="3">
    <source>
        <dbReference type="EMBL" id="CAG87148.2"/>
    </source>
</evidence>
<feature type="coiled-coil region" evidence="1">
    <location>
        <begin position="755"/>
        <end position="782"/>
    </location>
</feature>